<dbReference type="Proteomes" id="UP000800200">
    <property type="component" value="Unassembled WGS sequence"/>
</dbReference>
<feature type="domain" description="Heterokaryon incompatibility" evidence="1">
    <location>
        <begin position="25"/>
        <end position="105"/>
    </location>
</feature>
<keyword evidence="3" id="KW-1185">Reference proteome</keyword>
<dbReference type="OrthoDB" id="2157530at2759"/>
<dbReference type="AlphaFoldDB" id="A0A6A6EWJ9"/>
<protein>
    <recommendedName>
        <fullName evidence="1">Heterokaryon incompatibility domain-containing protein</fullName>
    </recommendedName>
</protein>
<sequence length="105" mass="12039">MPRDIIVCSLSTISLQSVQRRKNSYHALSYCWGSSKDQHVIICDNCFVLVRKNLYDALAQLSTQNHPAIWVDSLCINQDDNEEKSHQVGLMGEIYKTAEQVILWL</sequence>
<accession>A0A6A6EWJ9</accession>
<dbReference type="EMBL" id="ML994610">
    <property type="protein sequence ID" value="KAF2195641.1"/>
    <property type="molecule type" value="Genomic_DNA"/>
</dbReference>
<dbReference type="InterPro" id="IPR052895">
    <property type="entry name" value="HetReg/Transcr_Mod"/>
</dbReference>
<reference evidence="2" key="1">
    <citation type="journal article" date="2020" name="Stud. Mycol.">
        <title>101 Dothideomycetes genomes: a test case for predicting lifestyles and emergence of pathogens.</title>
        <authorList>
            <person name="Haridas S."/>
            <person name="Albert R."/>
            <person name="Binder M."/>
            <person name="Bloem J."/>
            <person name="Labutti K."/>
            <person name="Salamov A."/>
            <person name="Andreopoulos B."/>
            <person name="Baker S."/>
            <person name="Barry K."/>
            <person name="Bills G."/>
            <person name="Bluhm B."/>
            <person name="Cannon C."/>
            <person name="Castanera R."/>
            <person name="Culley D."/>
            <person name="Daum C."/>
            <person name="Ezra D."/>
            <person name="Gonzalez J."/>
            <person name="Henrissat B."/>
            <person name="Kuo A."/>
            <person name="Liang C."/>
            <person name="Lipzen A."/>
            <person name="Lutzoni F."/>
            <person name="Magnuson J."/>
            <person name="Mondo S."/>
            <person name="Nolan M."/>
            <person name="Ohm R."/>
            <person name="Pangilinan J."/>
            <person name="Park H.-J."/>
            <person name="Ramirez L."/>
            <person name="Alfaro M."/>
            <person name="Sun H."/>
            <person name="Tritt A."/>
            <person name="Yoshinaga Y."/>
            <person name="Zwiers L.-H."/>
            <person name="Turgeon B."/>
            <person name="Goodwin S."/>
            <person name="Spatafora J."/>
            <person name="Crous P."/>
            <person name="Grigoriev I."/>
        </authorList>
    </citation>
    <scope>NUCLEOTIDE SEQUENCE</scope>
    <source>
        <strain evidence="2">CBS 207.26</strain>
    </source>
</reference>
<evidence type="ECO:0000259" key="1">
    <source>
        <dbReference type="Pfam" id="PF06985"/>
    </source>
</evidence>
<dbReference type="PANTHER" id="PTHR24148:SF64">
    <property type="entry name" value="HETEROKARYON INCOMPATIBILITY DOMAIN-CONTAINING PROTEIN"/>
    <property type="match status" value="1"/>
</dbReference>
<evidence type="ECO:0000313" key="2">
    <source>
        <dbReference type="EMBL" id="KAF2195641.1"/>
    </source>
</evidence>
<evidence type="ECO:0000313" key="3">
    <source>
        <dbReference type="Proteomes" id="UP000800200"/>
    </source>
</evidence>
<organism evidence="2 3">
    <name type="scientific">Zopfia rhizophila CBS 207.26</name>
    <dbReference type="NCBI Taxonomy" id="1314779"/>
    <lineage>
        <taxon>Eukaryota</taxon>
        <taxon>Fungi</taxon>
        <taxon>Dikarya</taxon>
        <taxon>Ascomycota</taxon>
        <taxon>Pezizomycotina</taxon>
        <taxon>Dothideomycetes</taxon>
        <taxon>Dothideomycetes incertae sedis</taxon>
        <taxon>Zopfiaceae</taxon>
        <taxon>Zopfia</taxon>
    </lineage>
</organism>
<dbReference type="InterPro" id="IPR010730">
    <property type="entry name" value="HET"/>
</dbReference>
<gene>
    <name evidence="2" type="ORF">K469DRAFT_545346</name>
</gene>
<dbReference type="PANTHER" id="PTHR24148">
    <property type="entry name" value="ANKYRIN REPEAT DOMAIN-CONTAINING PROTEIN 39 HOMOLOG-RELATED"/>
    <property type="match status" value="1"/>
</dbReference>
<dbReference type="Pfam" id="PF06985">
    <property type="entry name" value="HET"/>
    <property type="match status" value="1"/>
</dbReference>
<feature type="non-terminal residue" evidence="2">
    <location>
        <position position="105"/>
    </location>
</feature>
<proteinExistence type="predicted"/>
<name>A0A6A6EWJ9_9PEZI</name>